<dbReference type="InterPro" id="IPR011010">
    <property type="entry name" value="DNA_brk_join_enz"/>
</dbReference>
<dbReference type="InterPro" id="IPR013762">
    <property type="entry name" value="Integrase-like_cat_sf"/>
</dbReference>
<dbReference type="PROSITE" id="PS51898">
    <property type="entry name" value="TYR_RECOMBINASE"/>
    <property type="match status" value="1"/>
</dbReference>
<dbReference type="Pfam" id="PF00589">
    <property type="entry name" value="Phage_integrase"/>
    <property type="match status" value="1"/>
</dbReference>
<organism evidence="3">
    <name type="scientific">uncultured Desulfobacterium sp</name>
    <dbReference type="NCBI Taxonomy" id="201089"/>
    <lineage>
        <taxon>Bacteria</taxon>
        <taxon>Pseudomonadati</taxon>
        <taxon>Thermodesulfobacteriota</taxon>
        <taxon>Desulfobacteria</taxon>
        <taxon>Desulfobacterales</taxon>
        <taxon>Desulfobacteriaceae</taxon>
        <taxon>Desulfobacterium</taxon>
        <taxon>environmental samples</taxon>
    </lineage>
</organism>
<evidence type="ECO:0000256" key="1">
    <source>
        <dbReference type="ARBA" id="ARBA00023172"/>
    </source>
</evidence>
<gene>
    <name evidence="3" type="ORF">PITCH_A210001</name>
</gene>
<dbReference type="InterPro" id="IPR002104">
    <property type="entry name" value="Integrase_catalytic"/>
</dbReference>
<evidence type="ECO:0000313" key="3">
    <source>
        <dbReference type="EMBL" id="SPD74176.1"/>
    </source>
</evidence>
<keyword evidence="1" id="KW-0233">DNA recombination</keyword>
<sequence>MSKKGGNVNHPKAGASVKVEPIKSLKDIQTIKKLLADKPRDLALFTLGININLRASDLIRLTVGQVRGLKSGDAFELKEQKTGKVRRITLNGAVIEVMTGLLASECYEDKDALFKSQRGVLTVPSVHRLVKSWCRAVNLKGNYGSHTLRKTWGYHQRVTFGTGLPELMECFGHATQRQTLAYLCIQPEEIKGVYLNEL</sequence>
<dbReference type="AlphaFoldDB" id="A0A445MXF4"/>
<dbReference type="GO" id="GO:0015074">
    <property type="term" value="P:DNA integration"/>
    <property type="evidence" value="ECO:0007669"/>
    <property type="project" value="InterPro"/>
</dbReference>
<proteinExistence type="predicted"/>
<dbReference type="Gene3D" id="1.10.443.10">
    <property type="entry name" value="Intergrase catalytic core"/>
    <property type="match status" value="1"/>
</dbReference>
<accession>A0A445MXF4</accession>
<name>A0A445MXF4_9BACT</name>
<dbReference type="GO" id="GO:0003677">
    <property type="term" value="F:DNA binding"/>
    <property type="evidence" value="ECO:0007669"/>
    <property type="project" value="InterPro"/>
</dbReference>
<evidence type="ECO:0000259" key="2">
    <source>
        <dbReference type="PROSITE" id="PS51898"/>
    </source>
</evidence>
<dbReference type="SUPFAM" id="SSF56349">
    <property type="entry name" value="DNA breaking-rejoining enzymes"/>
    <property type="match status" value="1"/>
</dbReference>
<dbReference type="EMBL" id="OJIN01000124">
    <property type="protein sequence ID" value="SPD74176.1"/>
    <property type="molecule type" value="Genomic_DNA"/>
</dbReference>
<feature type="domain" description="Tyr recombinase" evidence="2">
    <location>
        <begin position="18"/>
        <end position="195"/>
    </location>
</feature>
<protein>
    <submittedName>
        <fullName evidence="3">Integrase family protein</fullName>
    </submittedName>
</protein>
<reference evidence="3" key="1">
    <citation type="submission" date="2018-01" db="EMBL/GenBank/DDBJ databases">
        <authorList>
            <person name="Regsiter A."/>
            <person name="William W."/>
        </authorList>
    </citation>
    <scope>NUCLEOTIDE SEQUENCE</scope>
    <source>
        <strain evidence="3">TRIP AH-1</strain>
    </source>
</reference>
<dbReference type="GO" id="GO:0006310">
    <property type="term" value="P:DNA recombination"/>
    <property type="evidence" value="ECO:0007669"/>
    <property type="project" value="UniProtKB-KW"/>
</dbReference>